<name>A0A6J4T8D6_9SPHN</name>
<reference evidence="1" key="1">
    <citation type="submission" date="2020-02" db="EMBL/GenBank/DDBJ databases">
        <authorList>
            <person name="Meier V. D."/>
        </authorList>
    </citation>
    <scope>NUCLEOTIDE SEQUENCE</scope>
    <source>
        <strain evidence="1">AVDCRST_MAG09</strain>
    </source>
</reference>
<protein>
    <recommendedName>
        <fullName evidence="2">Capsule biosynthesis protein</fullName>
    </recommendedName>
</protein>
<dbReference type="Pfam" id="PF19883">
    <property type="entry name" value="DUF6356"/>
    <property type="match status" value="1"/>
</dbReference>
<dbReference type="InterPro" id="IPR045936">
    <property type="entry name" value="DUF6356"/>
</dbReference>
<dbReference type="RefSeq" id="WP_294173886.1">
    <property type="nucleotide sequence ID" value="NZ_CADCVZ010000046.1"/>
</dbReference>
<gene>
    <name evidence="1" type="ORF">AVDCRST_MAG09-1936</name>
</gene>
<organism evidence="1">
    <name type="scientific">uncultured Sphingomonas sp</name>
    <dbReference type="NCBI Taxonomy" id="158754"/>
    <lineage>
        <taxon>Bacteria</taxon>
        <taxon>Pseudomonadati</taxon>
        <taxon>Pseudomonadota</taxon>
        <taxon>Alphaproteobacteria</taxon>
        <taxon>Sphingomonadales</taxon>
        <taxon>Sphingomonadaceae</taxon>
        <taxon>Sphingomonas</taxon>
        <taxon>environmental samples</taxon>
    </lineage>
</organism>
<dbReference type="AlphaFoldDB" id="A0A6J4T8D6"/>
<proteinExistence type="predicted"/>
<evidence type="ECO:0008006" key="2">
    <source>
        <dbReference type="Google" id="ProtNLM"/>
    </source>
</evidence>
<evidence type="ECO:0000313" key="1">
    <source>
        <dbReference type="EMBL" id="CAA9516505.1"/>
    </source>
</evidence>
<dbReference type="EMBL" id="CADCVZ010000046">
    <property type="protein sequence ID" value="CAA9516505.1"/>
    <property type="molecule type" value="Genomic_DNA"/>
</dbReference>
<accession>A0A6J4T8D6</accession>
<sequence>MNGRLASLFTSHPRALGMSWLDHGTGAARIGAQMIGAGAACLVHAVVPGWFTETAGRTVVRLHDHMQRRRAGATNPEGWPDYEI</sequence>